<gene>
    <name evidence="9" type="ORF">A2773_01880</name>
</gene>
<accession>A0A1F5ZLG6</accession>
<dbReference type="AlphaFoldDB" id="A0A1F5ZLG6"/>
<feature type="transmembrane region" description="Helical" evidence="8">
    <location>
        <begin position="349"/>
        <end position="365"/>
    </location>
</feature>
<dbReference type="Pfam" id="PF09594">
    <property type="entry name" value="GT87"/>
    <property type="match status" value="1"/>
</dbReference>
<evidence type="ECO:0008006" key="11">
    <source>
        <dbReference type="Google" id="ProtNLM"/>
    </source>
</evidence>
<dbReference type="Proteomes" id="UP000177383">
    <property type="component" value="Unassembled WGS sequence"/>
</dbReference>
<keyword evidence="3" id="KW-0808">Transferase</keyword>
<feature type="transmembrane region" description="Helical" evidence="8">
    <location>
        <begin position="271"/>
        <end position="288"/>
    </location>
</feature>
<feature type="transmembrane region" description="Helical" evidence="8">
    <location>
        <begin position="318"/>
        <end position="337"/>
    </location>
</feature>
<dbReference type="InterPro" id="IPR018584">
    <property type="entry name" value="GT87"/>
</dbReference>
<evidence type="ECO:0000256" key="2">
    <source>
        <dbReference type="ARBA" id="ARBA00022475"/>
    </source>
</evidence>
<keyword evidence="6 8" id="KW-0472">Membrane</keyword>
<evidence type="ECO:0000256" key="4">
    <source>
        <dbReference type="ARBA" id="ARBA00022692"/>
    </source>
</evidence>
<feature type="transmembrane region" description="Helical" evidence="8">
    <location>
        <begin position="130"/>
        <end position="147"/>
    </location>
</feature>
<feature type="transmembrane region" description="Helical" evidence="8">
    <location>
        <begin position="246"/>
        <end position="264"/>
    </location>
</feature>
<evidence type="ECO:0000256" key="7">
    <source>
        <dbReference type="ARBA" id="ARBA00024033"/>
    </source>
</evidence>
<dbReference type="GO" id="GO:0016758">
    <property type="term" value="F:hexosyltransferase activity"/>
    <property type="evidence" value="ECO:0007669"/>
    <property type="project" value="InterPro"/>
</dbReference>
<feature type="transmembrane region" description="Helical" evidence="8">
    <location>
        <begin position="106"/>
        <end position="123"/>
    </location>
</feature>
<proteinExistence type="inferred from homology"/>
<name>A0A1F5ZLG6_9BACT</name>
<organism evidence="9 10">
    <name type="scientific">Candidatus Gottesmanbacteria bacterium RIFCSPHIGHO2_01_FULL_39_10</name>
    <dbReference type="NCBI Taxonomy" id="1798375"/>
    <lineage>
        <taxon>Bacteria</taxon>
        <taxon>Candidatus Gottesmaniibacteriota</taxon>
    </lineage>
</organism>
<evidence type="ECO:0000256" key="3">
    <source>
        <dbReference type="ARBA" id="ARBA00022679"/>
    </source>
</evidence>
<protein>
    <recommendedName>
        <fullName evidence="11">DUF2029 domain-containing protein</fullName>
    </recommendedName>
</protein>
<dbReference type="STRING" id="1798375.A2773_01880"/>
<dbReference type="GO" id="GO:0005886">
    <property type="term" value="C:plasma membrane"/>
    <property type="evidence" value="ECO:0007669"/>
    <property type="project" value="UniProtKB-SubCell"/>
</dbReference>
<evidence type="ECO:0000313" key="10">
    <source>
        <dbReference type="Proteomes" id="UP000177383"/>
    </source>
</evidence>
<comment type="subcellular location">
    <subcellularLocation>
        <location evidence="1">Cell membrane</location>
        <topology evidence="1">Multi-pass membrane protein</topology>
    </subcellularLocation>
</comment>
<comment type="caution">
    <text evidence="9">The sequence shown here is derived from an EMBL/GenBank/DDBJ whole genome shotgun (WGS) entry which is preliminary data.</text>
</comment>
<evidence type="ECO:0000256" key="5">
    <source>
        <dbReference type="ARBA" id="ARBA00022989"/>
    </source>
</evidence>
<keyword evidence="5 8" id="KW-1133">Transmembrane helix</keyword>
<keyword evidence="2" id="KW-1003">Cell membrane</keyword>
<feature type="transmembrane region" description="Helical" evidence="8">
    <location>
        <begin position="53"/>
        <end position="74"/>
    </location>
</feature>
<evidence type="ECO:0000313" key="9">
    <source>
        <dbReference type="EMBL" id="OGG12937.1"/>
    </source>
</evidence>
<sequence>MIKKWFVYTFYIFSLGILLRVFLLDFYPDFSVYYSAVKVALSGGNPYSNDLSLFAPFMYPPQILFIFIPFLYIPYIVAEKLWLFMSFVFLFLSLIFLFKINKQKLLTPQSIFLCSLVFLSFPLKFTLGMGQINVMILLFSVLFIYFLHKDKDYIAGILLGLSISLKLFPVLLLPYLLLIRKWKILLSALTTLITITVLTLFAFGHEMLLEFWYKVLPALGSPWDGGYYNQALSGTITKLTGSPNQLFQFIVSSILIIISAWVILSKKKKTHSMISMDIGMIITLSLLINNFSWQHHFVWLLIPFLTIFYYLKKNKYQWHYYVLLGISSFLVSINLRFPSLYPPLIKSHVFFGAFILWFINIYLLLKAASNKQL</sequence>
<evidence type="ECO:0000256" key="6">
    <source>
        <dbReference type="ARBA" id="ARBA00023136"/>
    </source>
</evidence>
<feature type="transmembrane region" description="Helical" evidence="8">
    <location>
        <begin position="81"/>
        <end position="100"/>
    </location>
</feature>
<feature type="transmembrane region" description="Helical" evidence="8">
    <location>
        <begin position="294"/>
        <end position="311"/>
    </location>
</feature>
<reference evidence="9 10" key="1">
    <citation type="journal article" date="2016" name="Nat. Commun.">
        <title>Thousands of microbial genomes shed light on interconnected biogeochemical processes in an aquifer system.</title>
        <authorList>
            <person name="Anantharaman K."/>
            <person name="Brown C.T."/>
            <person name="Hug L.A."/>
            <person name="Sharon I."/>
            <person name="Castelle C.J."/>
            <person name="Probst A.J."/>
            <person name="Thomas B.C."/>
            <person name="Singh A."/>
            <person name="Wilkins M.J."/>
            <person name="Karaoz U."/>
            <person name="Brodie E.L."/>
            <person name="Williams K.H."/>
            <person name="Hubbard S.S."/>
            <person name="Banfield J.F."/>
        </authorList>
    </citation>
    <scope>NUCLEOTIDE SEQUENCE [LARGE SCALE GENOMIC DNA]</scope>
</reference>
<feature type="transmembrane region" description="Helical" evidence="8">
    <location>
        <begin position="184"/>
        <end position="204"/>
    </location>
</feature>
<feature type="transmembrane region" description="Helical" evidence="8">
    <location>
        <begin position="153"/>
        <end position="177"/>
    </location>
</feature>
<comment type="similarity">
    <text evidence="7">Belongs to the glycosyltransferase 87 family.</text>
</comment>
<keyword evidence="4 8" id="KW-0812">Transmembrane</keyword>
<feature type="transmembrane region" description="Helical" evidence="8">
    <location>
        <begin position="5"/>
        <end position="23"/>
    </location>
</feature>
<evidence type="ECO:0000256" key="1">
    <source>
        <dbReference type="ARBA" id="ARBA00004651"/>
    </source>
</evidence>
<dbReference type="EMBL" id="MFJE01000068">
    <property type="protein sequence ID" value="OGG12937.1"/>
    <property type="molecule type" value="Genomic_DNA"/>
</dbReference>
<evidence type="ECO:0000256" key="8">
    <source>
        <dbReference type="SAM" id="Phobius"/>
    </source>
</evidence>